<dbReference type="InterPro" id="IPR036271">
    <property type="entry name" value="Tet_transcr_reg_TetR-rel_C_sf"/>
</dbReference>
<sequence>MPAPIMSKEDVVALLYETFRKNGYDSASLAELSKETGLGKSSLYHYFPGGKEEMALTVLDLVDASMQKDLIEPLLDDANDVSPQVKLERALETLEGVYARGRKGCILGVLSAASSRHRFQKRLKRSFHAWIEAFARLALEAGLAKETAHARAEDAVLRIEGALVVSAGLNDPKPFHRTMADLRRHFLE</sequence>
<evidence type="ECO:0000256" key="3">
    <source>
        <dbReference type="ARBA" id="ARBA00023163"/>
    </source>
</evidence>
<keyword evidence="2 4" id="KW-0238">DNA-binding</keyword>
<gene>
    <name evidence="6" type="ORF">LZC94_12305</name>
</gene>
<dbReference type="Proteomes" id="UP001370348">
    <property type="component" value="Chromosome"/>
</dbReference>
<protein>
    <submittedName>
        <fullName evidence="6">TetR/AcrR family transcriptional regulator</fullName>
    </submittedName>
</protein>
<evidence type="ECO:0000256" key="1">
    <source>
        <dbReference type="ARBA" id="ARBA00023015"/>
    </source>
</evidence>
<dbReference type="PROSITE" id="PS50977">
    <property type="entry name" value="HTH_TETR_2"/>
    <property type="match status" value="1"/>
</dbReference>
<accession>A0ABZ2M6F9</accession>
<dbReference type="SUPFAM" id="SSF48498">
    <property type="entry name" value="Tetracyclin repressor-like, C-terminal domain"/>
    <property type="match status" value="1"/>
</dbReference>
<evidence type="ECO:0000313" key="7">
    <source>
        <dbReference type="Proteomes" id="UP001370348"/>
    </source>
</evidence>
<organism evidence="6 7">
    <name type="scientific">Pendulispora albinea</name>
    <dbReference type="NCBI Taxonomy" id="2741071"/>
    <lineage>
        <taxon>Bacteria</taxon>
        <taxon>Pseudomonadati</taxon>
        <taxon>Myxococcota</taxon>
        <taxon>Myxococcia</taxon>
        <taxon>Myxococcales</taxon>
        <taxon>Sorangiineae</taxon>
        <taxon>Pendulisporaceae</taxon>
        <taxon>Pendulispora</taxon>
    </lineage>
</organism>
<feature type="DNA-binding region" description="H-T-H motif" evidence="4">
    <location>
        <begin position="28"/>
        <end position="47"/>
    </location>
</feature>
<reference evidence="6 7" key="1">
    <citation type="submission" date="2021-12" db="EMBL/GenBank/DDBJ databases">
        <title>Discovery of the Pendulisporaceae a myxobacterial family with distinct sporulation behavior and unique specialized metabolism.</title>
        <authorList>
            <person name="Garcia R."/>
            <person name="Popoff A."/>
            <person name="Bader C.D."/>
            <person name="Loehr J."/>
            <person name="Walesch S."/>
            <person name="Walt C."/>
            <person name="Boldt J."/>
            <person name="Bunk B."/>
            <person name="Haeckl F.J.F.P.J."/>
            <person name="Gunesch A.P."/>
            <person name="Birkelbach J."/>
            <person name="Nuebel U."/>
            <person name="Pietschmann T."/>
            <person name="Bach T."/>
            <person name="Mueller R."/>
        </authorList>
    </citation>
    <scope>NUCLEOTIDE SEQUENCE [LARGE SCALE GENOMIC DNA]</scope>
    <source>
        <strain evidence="6 7">MSr11954</strain>
    </source>
</reference>
<feature type="domain" description="HTH tetR-type" evidence="5">
    <location>
        <begin position="5"/>
        <end position="65"/>
    </location>
</feature>
<keyword evidence="1" id="KW-0805">Transcription regulation</keyword>
<evidence type="ECO:0000313" key="6">
    <source>
        <dbReference type="EMBL" id="WXB18029.1"/>
    </source>
</evidence>
<dbReference type="SUPFAM" id="SSF46689">
    <property type="entry name" value="Homeodomain-like"/>
    <property type="match status" value="1"/>
</dbReference>
<dbReference type="PANTHER" id="PTHR47506:SF1">
    <property type="entry name" value="HTH-TYPE TRANSCRIPTIONAL REGULATOR YJDC"/>
    <property type="match status" value="1"/>
</dbReference>
<dbReference type="Gene3D" id="1.10.357.10">
    <property type="entry name" value="Tetracycline Repressor, domain 2"/>
    <property type="match status" value="1"/>
</dbReference>
<dbReference type="Pfam" id="PF21993">
    <property type="entry name" value="TetR_C_13_2"/>
    <property type="match status" value="1"/>
</dbReference>
<dbReference type="InterPro" id="IPR009057">
    <property type="entry name" value="Homeodomain-like_sf"/>
</dbReference>
<evidence type="ECO:0000256" key="4">
    <source>
        <dbReference type="PROSITE-ProRule" id="PRU00335"/>
    </source>
</evidence>
<dbReference type="Pfam" id="PF00440">
    <property type="entry name" value="TetR_N"/>
    <property type="match status" value="1"/>
</dbReference>
<keyword evidence="3" id="KW-0804">Transcription</keyword>
<name>A0ABZ2M6F9_9BACT</name>
<dbReference type="RefSeq" id="WP_394827669.1">
    <property type="nucleotide sequence ID" value="NZ_CP089984.1"/>
</dbReference>
<dbReference type="EMBL" id="CP089984">
    <property type="protein sequence ID" value="WXB18029.1"/>
    <property type="molecule type" value="Genomic_DNA"/>
</dbReference>
<keyword evidence="7" id="KW-1185">Reference proteome</keyword>
<dbReference type="InterPro" id="IPR054156">
    <property type="entry name" value="YxaF_TetR_C"/>
</dbReference>
<evidence type="ECO:0000256" key="2">
    <source>
        <dbReference type="ARBA" id="ARBA00023125"/>
    </source>
</evidence>
<dbReference type="InterPro" id="IPR001647">
    <property type="entry name" value="HTH_TetR"/>
</dbReference>
<dbReference type="PANTHER" id="PTHR47506">
    <property type="entry name" value="TRANSCRIPTIONAL REGULATORY PROTEIN"/>
    <property type="match status" value="1"/>
</dbReference>
<proteinExistence type="predicted"/>
<evidence type="ECO:0000259" key="5">
    <source>
        <dbReference type="PROSITE" id="PS50977"/>
    </source>
</evidence>